<protein>
    <submittedName>
        <fullName evidence="1">Uncharacterized protein</fullName>
    </submittedName>
</protein>
<accession>A0A1L7I2M0</accession>
<proteinExistence type="predicted"/>
<dbReference type="KEGG" id="gfl:GRFL_1116"/>
<evidence type="ECO:0000313" key="1">
    <source>
        <dbReference type="EMBL" id="APU67840.1"/>
    </source>
</evidence>
<organism evidence="1 2">
    <name type="scientific">Christiangramia flava JLT2011</name>
    <dbReference type="NCBI Taxonomy" id="1229726"/>
    <lineage>
        <taxon>Bacteria</taxon>
        <taxon>Pseudomonadati</taxon>
        <taxon>Bacteroidota</taxon>
        <taxon>Flavobacteriia</taxon>
        <taxon>Flavobacteriales</taxon>
        <taxon>Flavobacteriaceae</taxon>
        <taxon>Christiangramia</taxon>
    </lineage>
</organism>
<evidence type="ECO:0000313" key="2">
    <source>
        <dbReference type="Proteomes" id="UP000186230"/>
    </source>
</evidence>
<dbReference type="STRING" id="1229726.GRFL_1116"/>
<name>A0A1L7I2M0_9FLAO</name>
<keyword evidence="2" id="KW-1185">Reference proteome</keyword>
<dbReference type="EMBL" id="CP016359">
    <property type="protein sequence ID" value="APU67840.1"/>
    <property type="molecule type" value="Genomic_DNA"/>
</dbReference>
<reference evidence="1 2" key="1">
    <citation type="submission" date="2016-07" db="EMBL/GenBank/DDBJ databases">
        <title>Multi-omics approach to identify versatile polysaccharide utilization systems of a marine flavobacterium Gramella flava.</title>
        <authorList>
            <person name="Tang K."/>
        </authorList>
    </citation>
    <scope>NUCLEOTIDE SEQUENCE [LARGE SCALE GENOMIC DNA]</scope>
    <source>
        <strain evidence="1 2">JLT2011</strain>
    </source>
</reference>
<sequence>MVKHPIGDLNEGERVLVDAVKVTADIKTVFIVKGRAYFYSHFRILDDPSG</sequence>
<gene>
    <name evidence="1" type="ORF">GRFL_1116</name>
</gene>
<dbReference type="AlphaFoldDB" id="A0A1L7I2M0"/>
<dbReference type="Proteomes" id="UP000186230">
    <property type="component" value="Chromosome"/>
</dbReference>